<protein>
    <recommendedName>
        <fullName evidence="7">Mrpl-20</fullName>
    </recommendedName>
</protein>
<evidence type="ECO:0000256" key="3">
    <source>
        <dbReference type="ARBA" id="ARBA00023274"/>
    </source>
</evidence>
<keyword evidence="2" id="KW-0689">Ribosomal protein</keyword>
<comment type="caution">
    <text evidence="5">The sequence shown here is derived from an EMBL/GenBank/DDBJ whole genome shotgun (WGS) entry which is preliminary data.</text>
</comment>
<keyword evidence="6" id="KW-1185">Reference proteome</keyword>
<reference evidence="5" key="1">
    <citation type="submission" date="2023-10" db="EMBL/GenBank/DDBJ databases">
        <title>Genome assembly of Pristionchus species.</title>
        <authorList>
            <person name="Yoshida K."/>
            <person name="Sommer R.J."/>
        </authorList>
    </citation>
    <scope>NUCLEOTIDE SEQUENCE</scope>
    <source>
        <strain evidence="5">RS0144</strain>
    </source>
</reference>
<name>A0AAV5STX8_9BILA</name>
<proteinExistence type="inferred from homology"/>
<organism evidence="5 6">
    <name type="scientific">Pristionchus entomophagus</name>
    <dbReference type="NCBI Taxonomy" id="358040"/>
    <lineage>
        <taxon>Eukaryota</taxon>
        <taxon>Metazoa</taxon>
        <taxon>Ecdysozoa</taxon>
        <taxon>Nematoda</taxon>
        <taxon>Chromadorea</taxon>
        <taxon>Rhabditida</taxon>
        <taxon>Rhabditina</taxon>
        <taxon>Diplogasteromorpha</taxon>
        <taxon>Diplogasteroidea</taxon>
        <taxon>Neodiplogasteridae</taxon>
        <taxon>Pristionchus</taxon>
    </lineage>
</organism>
<keyword evidence="3" id="KW-0687">Ribonucleoprotein</keyword>
<dbReference type="AlphaFoldDB" id="A0AAV5STX8"/>
<accession>A0AAV5STX8</accession>
<dbReference type="Gene3D" id="1.10.1900.20">
    <property type="entry name" value="Ribosomal protein L20"/>
    <property type="match status" value="1"/>
</dbReference>
<dbReference type="EMBL" id="BTSX01000002">
    <property type="protein sequence ID" value="GMS83520.1"/>
    <property type="molecule type" value="Genomic_DNA"/>
</dbReference>
<dbReference type="GO" id="GO:0019843">
    <property type="term" value="F:rRNA binding"/>
    <property type="evidence" value="ECO:0007669"/>
    <property type="project" value="InterPro"/>
</dbReference>
<evidence type="ECO:0000256" key="2">
    <source>
        <dbReference type="ARBA" id="ARBA00022980"/>
    </source>
</evidence>
<dbReference type="InterPro" id="IPR005813">
    <property type="entry name" value="Ribosomal_bL20"/>
</dbReference>
<dbReference type="InterPro" id="IPR035566">
    <property type="entry name" value="Ribosomal_protein_bL20_C"/>
</dbReference>
<comment type="similarity">
    <text evidence="1">Belongs to the bacterial ribosomal protein bL20 family.</text>
</comment>
<feature type="non-terminal residue" evidence="5">
    <location>
        <position position="1"/>
    </location>
</feature>
<dbReference type="GO" id="GO:0005840">
    <property type="term" value="C:ribosome"/>
    <property type="evidence" value="ECO:0007669"/>
    <property type="project" value="UniProtKB-KW"/>
</dbReference>
<evidence type="ECO:0000256" key="4">
    <source>
        <dbReference type="SAM" id="MobiDB-lite"/>
    </source>
</evidence>
<evidence type="ECO:0000313" key="5">
    <source>
        <dbReference type="EMBL" id="GMS83520.1"/>
    </source>
</evidence>
<feature type="region of interest" description="Disordered" evidence="4">
    <location>
        <begin position="154"/>
        <end position="203"/>
    </location>
</feature>
<dbReference type="PANTHER" id="PTHR10986">
    <property type="entry name" value="39S RIBOSOMAL PROTEIN L20"/>
    <property type="match status" value="1"/>
</dbReference>
<sequence length="203" mass="23439">GFNFVSIFCTPKMKLTTPALLRRIINSTYHPFSVVPKPDVWLNRERLHRFTAWQYGSERATVKGANRKQNKLFHYLDMQRADVKKSEQFSASERLDAALAEYNMEYKHFRNMLDRANILLDNVVLSQLAIYEPRTFESLVSLTRAMAVSEGRSIEDLHPDSPSHQVSLDQSLFGPPRVPPVRYGRGPGKNHVIPPRKLKPEEY</sequence>
<evidence type="ECO:0008006" key="7">
    <source>
        <dbReference type="Google" id="ProtNLM"/>
    </source>
</evidence>
<dbReference type="Pfam" id="PF00453">
    <property type="entry name" value="Ribosomal_L20"/>
    <property type="match status" value="1"/>
</dbReference>
<dbReference type="GO" id="GO:0006412">
    <property type="term" value="P:translation"/>
    <property type="evidence" value="ECO:0007669"/>
    <property type="project" value="InterPro"/>
</dbReference>
<evidence type="ECO:0000256" key="1">
    <source>
        <dbReference type="ARBA" id="ARBA00007698"/>
    </source>
</evidence>
<gene>
    <name evidence="5" type="ORF">PENTCL1PPCAC_5695</name>
</gene>
<dbReference type="GO" id="GO:1990904">
    <property type="term" value="C:ribonucleoprotein complex"/>
    <property type="evidence" value="ECO:0007669"/>
    <property type="project" value="UniProtKB-KW"/>
</dbReference>
<dbReference type="Proteomes" id="UP001432027">
    <property type="component" value="Unassembled WGS sequence"/>
</dbReference>
<evidence type="ECO:0000313" key="6">
    <source>
        <dbReference type="Proteomes" id="UP001432027"/>
    </source>
</evidence>
<dbReference type="GO" id="GO:0003735">
    <property type="term" value="F:structural constituent of ribosome"/>
    <property type="evidence" value="ECO:0007669"/>
    <property type="project" value="InterPro"/>
</dbReference>
<dbReference type="SUPFAM" id="SSF74731">
    <property type="entry name" value="Ribosomal protein L20"/>
    <property type="match status" value="1"/>
</dbReference>